<proteinExistence type="predicted"/>
<dbReference type="Proteomes" id="UP001153714">
    <property type="component" value="Chromosome 4"/>
</dbReference>
<name>A0A9N9WGK9_9NEOP</name>
<sequence length="335" mass="38747">MQDGWQEVTLTSAVPLDMLFVYCGRKLDMKTDSAAVLSICSSQATNQDLLATVRCQAGTKRLWVHMRYNASTIMRISELVKVLIYALPVGAPRVARLLIVRLPALPYYSQHESHDVGNEQRSWSQMSITGSFSVAEMTSWLTEILPGDLPRPSTNIIFARSHTLLKTILICQYRRGSAVFTTDNISTIAVIRDIVTNFSLAKSIKVEIIYDIPNDCCLKSFIRLQEYFEEEHKKYKDQLLKNALRTLDLDDKDINKEEPTICEDYRRVWNIVEEDTKTSFHELVENLKQWYADWQDLSLHLKDYNNKKYILQNALQNCQLDQIKEIFENKPIVKN</sequence>
<dbReference type="GO" id="GO:0008104">
    <property type="term" value="P:intracellular protein localization"/>
    <property type="evidence" value="ECO:0007669"/>
    <property type="project" value="TreeGrafter"/>
</dbReference>
<dbReference type="GO" id="GO:0034464">
    <property type="term" value="C:BBSome"/>
    <property type="evidence" value="ECO:0007669"/>
    <property type="project" value="TreeGrafter"/>
</dbReference>
<evidence type="ECO:0000259" key="1">
    <source>
        <dbReference type="Pfam" id="PF23360"/>
    </source>
</evidence>
<dbReference type="AlphaFoldDB" id="A0A9N9WGK9"/>
<dbReference type="Pfam" id="PF23361">
    <property type="entry name" value="BBS7_pf"/>
    <property type="match status" value="1"/>
</dbReference>
<dbReference type="EMBL" id="OU893335">
    <property type="protein sequence ID" value="CAG9791994.1"/>
    <property type="molecule type" value="Genomic_DNA"/>
</dbReference>
<accession>A0A9N9WGK9</accession>
<dbReference type="Pfam" id="PF23360">
    <property type="entry name" value="BBS7_GAE"/>
    <property type="match status" value="1"/>
</dbReference>
<dbReference type="PANTHER" id="PTHR16074">
    <property type="entry name" value="BARDET-BIEDL SYNDROME 7 PROTEIN"/>
    <property type="match status" value="1"/>
</dbReference>
<evidence type="ECO:0000259" key="2">
    <source>
        <dbReference type="Pfam" id="PF23361"/>
    </source>
</evidence>
<dbReference type="InterPro" id="IPR056334">
    <property type="entry name" value="BBS7_GAE_dom"/>
</dbReference>
<keyword evidence="4" id="KW-1185">Reference proteome</keyword>
<dbReference type="GO" id="GO:0016020">
    <property type="term" value="C:membrane"/>
    <property type="evidence" value="ECO:0007669"/>
    <property type="project" value="TreeGrafter"/>
</dbReference>
<dbReference type="PANTHER" id="PTHR16074:SF4">
    <property type="entry name" value="BARDET-BIEDL SYNDROME 7 PROTEIN"/>
    <property type="match status" value="1"/>
</dbReference>
<dbReference type="GO" id="GO:0060271">
    <property type="term" value="P:cilium assembly"/>
    <property type="evidence" value="ECO:0007669"/>
    <property type="project" value="TreeGrafter"/>
</dbReference>
<evidence type="ECO:0000313" key="4">
    <source>
        <dbReference type="Proteomes" id="UP001153714"/>
    </source>
</evidence>
<dbReference type="GO" id="GO:0036064">
    <property type="term" value="C:ciliary basal body"/>
    <property type="evidence" value="ECO:0007669"/>
    <property type="project" value="TreeGrafter"/>
</dbReference>
<feature type="domain" description="BBS7 platform" evidence="2">
    <location>
        <begin position="111"/>
        <end position="211"/>
    </location>
</feature>
<organism evidence="3 4">
    <name type="scientific">Diatraea saccharalis</name>
    <name type="common">sugarcane borer</name>
    <dbReference type="NCBI Taxonomy" id="40085"/>
    <lineage>
        <taxon>Eukaryota</taxon>
        <taxon>Metazoa</taxon>
        <taxon>Ecdysozoa</taxon>
        <taxon>Arthropoda</taxon>
        <taxon>Hexapoda</taxon>
        <taxon>Insecta</taxon>
        <taxon>Pterygota</taxon>
        <taxon>Neoptera</taxon>
        <taxon>Endopterygota</taxon>
        <taxon>Lepidoptera</taxon>
        <taxon>Glossata</taxon>
        <taxon>Ditrysia</taxon>
        <taxon>Pyraloidea</taxon>
        <taxon>Crambidae</taxon>
        <taxon>Crambinae</taxon>
        <taxon>Diatraea</taxon>
    </lineage>
</organism>
<protein>
    <submittedName>
        <fullName evidence="3">Uncharacterized protein</fullName>
    </submittedName>
</protein>
<dbReference type="GO" id="GO:0005930">
    <property type="term" value="C:axoneme"/>
    <property type="evidence" value="ECO:0007669"/>
    <property type="project" value="TreeGrafter"/>
</dbReference>
<evidence type="ECO:0000313" key="3">
    <source>
        <dbReference type="EMBL" id="CAG9791994.1"/>
    </source>
</evidence>
<dbReference type="InterPro" id="IPR056333">
    <property type="entry name" value="BBS7_pf_dom"/>
</dbReference>
<gene>
    <name evidence="3" type="ORF">DIATSA_LOCUS9572</name>
</gene>
<reference evidence="3" key="2">
    <citation type="submission" date="2022-10" db="EMBL/GenBank/DDBJ databases">
        <authorList>
            <consortium name="ENA_rothamsted_submissions"/>
            <consortium name="culmorum"/>
            <person name="King R."/>
        </authorList>
    </citation>
    <scope>NUCLEOTIDE SEQUENCE</scope>
</reference>
<reference evidence="3" key="1">
    <citation type="submission" date="2021-12" db="EMBL/GenBank/DDBJ databases">
        <authorList>
            <person name="King R."/>
        </authorList>
    </citation>
    <scope>NUCLEOTIDE SEQUENCE</scope>
</reference>
<dbReference type="OrthoDB" id="414590at2759"/>
<feature type="domain" description="BBS7 GAE" evidence="1">
    <location>
        <begin position="2"/>
        <end position="97"/>
    </location>
</feature>